<proteinExistence type="predicted"/>
<sequence>MRKWQSQRNPPKQSFKGVKFAYGYPFPNVVASWFNHLLGLDVPKVFQEERFIAFKTA</sequence>
<keyword evidence="2" id="KW-1185">Reference proteome</keyword>
<dbReference type="AlphaFoldDB" id="Q7VCY9"/>
<evidence type="ECO:0000313" key="2">
    <source>
        <dbReference type="Proteomes" id="UP000001420"/>
    </source>
</evidence>
<organism evidence="1 2">
    <name type="scientific">Prochlorococcus marinus (strain SARG / CCMP1375 / SS120)</name>
    <dbReference type="NCBI Taxonomy" id="167539"/>
    <lineage>
        <taxon>Bacteria</taxon>
        <taxon>Bacillati</taxon>
        <taxon>Cyanobacteriota</taxon>
        <taxon>Cyanophyceae</taxon>
        <taxon>Synechococcales</taxon>
        <taxon>Prochlorococcaceae</taxon>
        <taxon>Prochlorococcus</taxon>
    </lineage>
</organism>
<dbReference type="OrthoDB" id="9960050at2"/>
<accession>Q7VCY9</accession>
<dbReference type="EnsemblBacteria" id="AAP99645">
    <property type="protein sequence ID" value="AAP99645"/>
    <property type="gene ID" value="Pro_0600"/>
</dbReference>
<dbReference type="PATRIC" id="fig|167539.5.peg.617"/>
<dbReference type="Proteomes" id="UP000001420">
    <property type="component" value="Chromosome"/>
</dbReference>
<reference evidence="1 2" key="1">
    <citation type="journal article" date="2003" name="Proc. Natl. Acad. Sci. U.S.A.">
        <title>Genome sequence of the cyanobacterium Prochlorococcus marinus SS120, a nearly minimal oxyphototrophic genome.</title>
        <authorList>
            <person name="Dufresne A."/>
            <person name="Salanoubat M."/>
            <person name="Partensky F."/>
            <person name="Artiguenave F."/>
            <person name="Axmann I.M."/>
            <person name="Barbe V."/>
            <person name="Duprat S."/>
            <person name="Galperin M.Y."/>
            <person name="Koonin E.V."/>
            <person name="Le Gall F."/>
            <person name="Makarova K.S."/>
            <person name="Ostrowski M."/>
            <person name="Oztas S."/>
            <person name="Robert C."/>
            <person name="Rogozin I.B."/>
            <person name="Scanlan D.J."/>
            <person name="Tandeau de Marsac N."/>
            <person name="Weissenbach J."/>
            <person name="Wincker P."/>
            <person name="Wolf Y.I."/>
            <person name="Hess W.R."/>
        </authorList>
    </citation>
    <scope>NUCLEOTIDE SEQUENCE [LARGE SCALE GENOMIC DNA]</scope>
    <source>
        <strain evidence="2">SARG / CCMP1375 / SS120</strain>
    </source>
</reference>
<dbReference type="HOGENOM" id="CLU_2993108_0_0_3"/>
<gene>
    <name evidence="1" type="ordered locus">Pro_0600</name>
</gene>
<name>Q7VCY9_PROMA</name>
<dbReference type="EMBL" id="AE017126">
    <property type="protein sequence ID" value="AAP99645.1"/>
    <property type="molecule type" value="Genomic_DNA"/>
</dbReference>
<evidence type="ECO:0000313" key="1">
    <source>
        <dbReference type="EMBL" id="AAP99645.1"/>
    </source>
</evidence>
<dbReference type="KEGG" id="pma:Pro_0600"/>
<dbReference type="eggNOG" id="ENOG502ZZ8P">
    <property type="taxonomic scope" value="Bacteria"/>
</dbReference>
<protein>
    <submittedName>
        <fullName evidence="1">Uncharacterized protein</fullName>
    </submittedName>
</protein>